<gene>
    <name evidence="2" type="ORF">S01H1_15504</name>
</gene>
<dbReference type="AlphaFoldDB" id="X0SD39"/>
<feature type="transmembrane region" description="Helical" evidence="1">
    <location>
        <begin position="25"/>
        <end position="46"/>
    </location>
</feature>
<sequence>VALLAFAVTLAVIIGQRMSTDAMAVVVGVACGVLASIPTSLLILAVSGRRGEREVRQRRDYPPVVIVNPGSNQPRYLQPPFQAPLMQVQQRQFHVIGDEDALY</sequence>
<comment type="caution">
    <text evidence="2">The sequence shown here is derived from an EMBL/GenBank/DDBJ whole genome shotgun (WGS) entry which is preliminary data.</text>
</comment>
<evidence type="ECO:0000256" key="1">
    <source>
        <dbReference type="SAM" id="Phobius"/>
    </source>
</evidence>
<keyword evidence="1" id="KW-1133">Transmembrane helix</keyword>
<organism evidence="2">
    <name type="scientific">marine sediment metagenome</name>
    <dbReference type="NCBI Taxonomy" id="412755"/>
    <lineage>
        <taxon>unclassified sequences</taxon>
        <taxon>metagenomes</taxon>
        <taxon>ecological metagenomes</taxon>
    </lineage>
</organism>
<keyword evidence="1" id="KW-0812">Transmembrane</keyword>
<accession>X0SD39</accession>
<dbReference type="EMBL" id="BARS01008091">
    <property type="protein sequence ID" value="GAF73842.1"/>
    <property type="molecule type" value="Genomic_DNA"/>
</dbReference>
<name>X0SD39_9ZZZZ</name>
<reference evidence="2" key="1">
    <citation type="journal article" date="2014" name="Front. Microbiol.">
        <title>High frequency of phylogenetically diverse reductive dehalogenase-homologous genes in deep subseafloor sedimentary metagenomes.</title>
        <authorList>
            <person name="Kawai M."/>
            <person name="Futagami T."/>
            <person name="Toyoda A."/>
            <person name="Takaki Y."/>
            <person name="Nishi S."/>
            <person name="Hori S."/>
            <person name="Arai W."/>
            <person name="Tsubouchi T."/>
            <person name="Morono Y."/>
            <person name="Uchiyama I."/>
            <person name="Ito T."/>
            <person name="Fujiyama A."/>
            <person name="Inagaki F."/>
            <person name="Takami H."/>
        </authorList>
    </citation>
    <scope>NUCLEOTIDE SEQUENCE</scope>
    <source>
        <strain evidence="2">Expedition CK06-06</strain>
    </source>
</reference>
<evidence type="ECO:0000313" key="2">
    <source>
        <dbReference type="EMBL" id="GAF73842.1"/>
    </source>
</evidence>
<feature type="non-terminal residue" evidence="2">
    <location>
        <position position="1"/>
    </location>
</feature>
<proteinExistence type="predicted"/>
<protein>
    <submittedName>
        <fullName evidence="2">Uncharacterized protein</fullName>
    </submittedName>
</protein>
<keyword evidence="1" id="KW-0472">Membrane</keyword>